<dbReference type="PANTHER" id="PTHR43178:SF5">
    <property type="entry name" value="LIPOAMIDE ACYLTRANSFERASE COMPONENT OF BRANCHED-CHAIN ALPHA-KETO ACID DEHYDROGENASE COMPLEX, MITOCHONDRIAL"/>
    <property type="match status" value="1"/>
</dbReference>
<dbReference type="Pfam" id="PF00198">
    <property type="entry name" value="2-oxoacid_dh"/>
    <property type="match status" value="1"/>
</dbReference>
<dbReference type="InterPro" id="IPR023213">
    <property type="entry name" value="CAT-like_dom_sf"/>
</dbReference>
<dbReference type="InterPro" id="IPR001078">
    <property type="entry name" value="2-oxoacid_DH_actylTfrase"/>
</dbReference>
<evidence type="ECO:0000313" key="5">
    <source>
        <dbReference type="EMBL" id="MEM5537175.1"/>
    </source>
</evidence>
<keyword evidence="6" id="KW-1185">Reference proteome</keyword>
<dbReference type="RefSeq" id="WP_342854676.1">
    <property type="nucleotide sequence ID" value="NZ_JBBMRA010000012.1"/>
</dbReference>
<evidence type="ECO:0000256" key="1">
    <source>
        <dbReference type="ARBA" id="ARBA00001938"/>
    </source>
</evidence>
<reference evidence="5 6" key="1">
    <citation type="submission" date="2024-03" db="EMBL/GenBank/DDBJ databases">
        <title>Community enrichment and isolation of bacterial strains for fucoidan degradation.</title>
        <authorList>
            <person name="Sichert A."/>
        </authorList>
    </citation>
    <scope>NUCLEOTIDE SEQUENCE [LARGE SCALE GENOMIC DNA]</scope>
    <source>
        <strain evidence="5 6">AS76</strain>
    </source>
</reference>
<dbReference type="SUPFAM" id="SSF52777">
    <property type="entry name" value="CoA-dependent acyltransferases"/>
    <property type="match status" value="1"/>
</dbReference>
<evidence type="ECO:0000256" key="3">
    <source>
        <dbReference type="ARBA" id="ARBA00023315"/>
    </source>
</evidence>
<comment type="caution">
    <text evidence="5">The sequence shown here is derived from an EMBL/GenBank/DDBJ whole genome shotgun (WGS) entry which is preliminary data.</text>
</comment>
<gene>
    <name evidence="5" type="ORF">WNY58_12325</name>
</gene>
<proteinExistence type="predicted"/>
<dbReference type="PANTHER" id="PTHR43178">
    <property type="entry name" value="DIHYDROLIPOAMIDE ACETYLTRANSFERASE COMPONENT OF PYRUVATE DEHYDROGENASE COMPLEX"/>
    <property type="match status" value="1"/>
</dbReference>
<dbReference type="Proteomes" id="UP001449225">
    <property type="component" value="Unassembled WGS sequence"/>
</dbReference>
<dbReference type="EMBL" id="JBBMRA010000012">
    <property type="protein sequence ID" value="MEM5537175.1"/>
    <property type="molecule type" value="Genomic_DNA"/>
</dbReference>
<evidence type="ECO:0000256" key="2">
    <source>
        <dbReference type="ARBA" id="ARBA00022679"/>
    </source>
</evidence>
<sequence>MTDTDADAIKITPLKGLRGMIANNMRRSLDEAAQLTHHAVCSVENMWLRKEKMAEQGMNISIEDLLADYLVRTLKKHPTMNGRIEDGEIRVYRNIDLSFAIGLPGGKLMAPAVFAADQKDIQERALARRDALQRAKTGGLTVSEMTGGTFTLTNIGRSRVRFFTPIINLPQLAILGVGETYTELVIDNGQLAEKRMMGLSLTFDHRGIDGAPAADFLSDLCQEIESE</sequence>
<evidence type="ECO:0000313" key="6">
    <source>
        <dbReference type="Proteomes" id="UP001449225"/>
    </source>
</evidence>
<protein>
    <submittedName>
        <fullName evidence="5">2-oxo acid dehydrogenase subunit E2</fullName>
    </submittedName>
</protein>
<evidence type="ECO:0000259" key="4">
    <source>
        <dbReference type="Pfam" id="PF00198"/>
    </source>
</evidence>
<comment type="cofactor">
    <cofactor evidence="1">
        <name>(R)-lipoate</name>
        <dbReference type="ChEBI" id="CHEBI:83088"/>
    </cofactor>
</comment>
<dbReference type="InterPro" id="IPR050743">
    <property type="entry name" value="2-oxoacid_DH_E2_comp"/>
</dbReference>
<organism evidence="5 6">
    <name type="scientific">Neptuniibacter pectenicola</name>
    <dbReference type="NCBI Taxonomy" id="1806669"/>
    <lineage>
        <taxon>Bacteria</taxon>
        <taxon>Pseudomonadati</taxon>
        <taxon>Pseudomonadota</taxon>
        <taxon>Gammaproteobacteria</taxon>
        <taxon>Oceanospirillales</taxon>
        <taxon>Oceanospirillaceae</taxon>
        <taxon>Neptuniibacter</taxon>
    </lineage>
</organism>
<keyword evidence="2" id="KW-0808">Transferase</keyword>
<dbReference type="Gene3D" id="3.30.559.10">
    <property type="entry name" value="Chloramphenicol acetyltransferase-like domain"/>
    <property type="match status" value="1"/>
</dbReference>
<feature type="domain" description="2-oxoacid dehydrogenase acyltransferase catalytic" evidence="4">
    <location>
        <begin position="10"/>
        <end position="225"/>
    </location>
</feature>
<name>A0ABU9TU18_9GAMM</name>
<keyword evidence="3" id="KW-0012">Acyltransferase</keyword>
<accession>A0ABU9TU18</accession>